<reference evidence="1 2" key="1">
    <citation type="submission" date="2016-07" db="EMBL/GenBank/DDBJ databases">
        <title>Pervasive Adenine N6-methylation of Active Genes in Fungi.</title>
        <authorList>
            <consortium name="DOE Joint Genome Institute"/>
            <person name="Mondo S.J."/>
            <person name="Dannebaum R.O."/>
            <person name="Kuo R.C."/>
            <person name="Labutti K."/>
            <person name="Haridas S."/>
            <person name="Kuo A."/>
            <person name="Salamov A."/>
            <person name="Ahrendt S.R."/>
            <person name="Lipzen A."/>
            <person name="Sullivan W."/>
            <person name="Andreopoulos W.B."/>
            <person name="Clum A."/>
            <person name="Lindquist E."/>
            <person name="Daum C."/>
            <person name="Ramamoorthy G.K."/>
            <person name="Gryganskyi A."/>
            <person name="Culley D."/>
            <person name="Magnuson J.K."/>
            <person name="James T.Y."/>
            <person name="O'Malley M.A."/>
            <person name="Stajich J.E."/>
            <person name="Spatafora J.W."/>
            <person name="Visel A."/>
            <person name="Grigoriev I.V."/>
        </authorList>
    </citation>
    <scope>NUCLEOTIDE SEQUENCE [LARGE SCALE GENOMIC DNA]</scope>
    <source>
        <strain evidence="1 2">ATCC 12442</strain>
    </source>
</reference>
<evidence type="ECO:0000313" key="2">
    <source>
        <dbReference type="Proteomes" id="UP000193922"/>
    </source>
</evidence>
<dbReference type="GeneID" id="63807327"/>
<proteinExistence type="predicted"/>
<keyword evidence="2" id="KW-1185">Reference proteome</keyword>
<sequence>MTIDNDLGFYAPLCPGTVDIPNPRPYQRSKNPTVKCHSLLRCTSESCKRAMAQYRQAYSSRLLNRDLAAVLNFRLIFQSLCDSSSIPERLCRSTAIAADASGTTPATKRPRKRRAAAD</sequence>
<organism evidence="1 2">
    <name type="scientific">Linderina pennispora</name>
    <dbReference type="NCBI Taxonomy" id="61395"/>
    <lineage>
        <taxon>Eukaryota</taxon>
        <taxon>Fungi</taxon>
        <taxon>Fungi incertae sedis</taxon>
        <taxon>Zoopagomycota</taxon>
        <taxon>Kickxellomycotina</taxon>
        <taxon>Kickxellomycetes</taxon>
        <taxon>Kickxellales</taxon>
        <taxon>Kickxellaceae</taxon>
        <taxon>Linderina</taxon>
    </lineage>
</organism>
<gene>
    <name evidence="1" type="ORF">DL89DRAFT_295752</name>
</gene>
<dbReference type="Proteomes" id="UP000193922">
    <property type="component" value="Unassembled WGS sequence"/>
</dbReference>
<evidence type="ECO:0000313" key="1">
    <source>
        <dbReference type="EMBL" id="ORX66054.1"/>
    </source>
</evidence>
<name>A0A1Y1VYX9_9FUNG</name>
<dbReference type="EMBL" id="MCFD01000018">
    <property type="protein sequence ID" value="ORX66054.1"/>
    <property type="molecule type" value="Genomic_DNA"/>
</dbReference>
<dbReference type="OrthoDB" id="5556225at2759"/>
<dbReference type="AlphaFoldDB" id="A0A1Y1VYX9"/>
<comment type="caution">
    <text evidence="1">The sequence shown here is derived from an EMBL/GenBank/DDBJ whole genome shotgun (WGS) entry which is preliminary data.</text>
</comment>
<accession>A0A1Y1VYX9</accession>
<dbReference type="RefSeq" id="XP_040740105.1">
    <property type="nucleotide sequence ID" value="XM_040890679.1"/>
</dbReference>
<protein>
    <submittedName>
        <fullName evidence="1">Uncharacterized protein</fullName>
    </submittedName>
</protein>